<sequence length="146" mass="16106">MTPSMVPARKMPFRPSVKIYLPSVLLKTFPFRSQWHAGRATKSSNKKLTRETTANQSSILRPAFVTFRALKRRITAVITSMLKITAIMIRPTRSLTSAKALFSTGIATCSGAIRPLNARNSRSEETQMFDAVGAVDEAVNRGYSIG</sequence>
<organism evidence="1 2">
    <name type="scientific">Xylaria bambusicola</name>
    <dbReference type="NCBI Taxonomy" id="326684"/>
    <lineage>
        <taxon>Eukaryota</taxon>
        <taxon>Fungi</taxon>
        <taxon>Dikarya</taxon>
        <taxon>Ascomycota</taxon>
        <taxon>Pezizomycotina</taxon>
        <taxon>Sordariomycetes</taxon>
        <taxon>Xylariomycetidae</taxon>
        <taxon>Xylariales</taxon>
        <taxon>Xylariaceae</taxon>
        <taxon>Xylaria</taxon>
    </lineage>
</organism>
<accession>A0AAN7V0X3</accession>
<comment type="caution">
    <text evidence="1">The sequence shown here is derived from an EMBL/GenBank/DDBJ whole genome shotgun (WGS) entry which is preliminary data.</text>
</comment>
<dbReference type="Proteomes" id="UP001305414">
    <property type="component" value="Unassembled WGS sequence"/>
</dbReference>
<name>A0AAN7V0X3_9PEZI</name>
<protein>
    <submittedName>
        <fullName evidence="1">Uncharacterized protein</fullName>
    </submittedName>
</protein>
<evidence type="ECO:0000313" key="1">
    <source>
        <dbReference type="EMBL" id="KAK5635986.1"/>
    </source>
</evidence>
<gene>
    <name evidence="1" type="ORF">RRF57_011697</name>
</gene>
<reference evidence="1 2" key="1">
    <citation type="submission" date="2023-10" db="EMBL/GenBank/DDBJ databases">
        <title>Draft genome sequence of Xylaria bambusicola isolate GMP-LS, the root and basal stem rot pathogen of sugarcane in Indonesia.</title>
        <authorList>
            <person name="Selvaraj P."/>
            <person name="Muralishankar V."/>
            <person name="Muruganantham S."/>
            <person name="Sp S."/>
            <person name="Haryani S."/>
            <person name="Lau K.J.X."/>
            <person name="Naqvi N.I."/>
        </authorList>
    </citation>
    <scope>NUCLEOTIDE SEQUENCE [LARGE SCALE GENOMIC DNA]</scope>
    <source>
        <strain evidence="1">GMP-LS</strain>
    </source>
</reference>
<dbReference type="EMBL" id="JAWHQM010000060">
    <property type="protein sequence ID" value="KAK5635986.1"/>
    <property type="molecule type" value="Genomic_DNA"/>
</dbReference>
<dbReference type="AlphaFoldDB" id="A0AAN7V0X3"/>
<keyword evidence="2" id="KW-1185">Reference proteome</keyword>
<proteinExistence type="predicted"/>
<evidence type="ECO:0000313" key="2">
    <source>
        <dbReference type="Proteomes" id="UP001305414"/>
    </source>
</evidence>